<protein>
    <recommendedName>
        <fullName evidence="3">FBD domain-containing protein</fullName>
    </recommendedName>
</protein>
<dbReference type="Proteomes" id="UP000824120">
    <property type="component" value="Chromosome 5"/>
</dbReference>
<dbReference type="InterPro" id="IPR050232">
    <property type="entry name" value="FBL13/AtMIF1-like"/>
</dbReference>
<dbReference type="PANTHER" id="PTHR31900">
    <property type="entry name" value="F-BOX/RNI SUPERFAMILY PROTEIN-RELATED"/>
    <property type="match status" value="1"/>
</dbReference>
<gene>
    <name evidence="1" type="ORF">H5410_025441</name>
</gene>
<dbReference type="AlphaFoldDB" id="A0A9J5YVT4"/>
<reference evidence="1 2" key="1">
    <citation type="submission" date="2020-09" db="EMBL/GenBank/DDBJ databases">
        <title>De no assembly of potato wild relative species, Solanum commersonii.</title>
        <authorList>
            <person name="Cho K."/>
        </authorList>
    </citation>
    <scope>NUCLEOTIDE SEQUENCE [LARGE SCALE GENOMIC DNA]</scope>
    <source>
        <strain evidence="1">LZ3.2</strain>
        <tissue evidence="1">Leaf</tissue>
    </source>
</reference>
<evidence type="ECO:0008006" key="3">
    <source>
        <dbReference type="Google" id="ProtNLM"/>
    </source>
</evidence>
<dbReference type="PANTHER" id="PTHR31900:SF30">
    <property type="entry name" value="SUPERFAMILY PROTEIN, PUTATIVE-RELATED"/>
    <property type="match status" value="1"/>
</dbReference>
<name>A0A9J5YVT4_SOLCO</name>
<evidence type="ECO:0000313" key="2">
    <source>
        <dbReference type="Proteomes" id="UP000824120"/>
    </source>
</evidence>
<proteinExistence type="predicted"/>
<accession>A0A9J5YVT4</accession>
<organism evidence="1 2">
    <name type="scientific">Solanum commersonii</name>
    <name type="common">Commerson's wild potato</name>
    <name type="synonym">Commerson's nightshade</name>
    <dbReference type="NCBI Taxonomy" id="4109"/>
    <lineage>
        <taxon>Eukaryota</taxon>
        <taxon>Viridiplantae</taxon>
        <taxon>Streptophyta</taxon>
        <taxon>Embryophyta</taxon>
        <taxon>Tracheophyta</taxon>
        <taxon>Spermatophyta</taxon>
        <taxon>Magnoliopsida</taxon>
        <taxon>eudicotyledons</taxon>
        <taxon>Gunneridae</taxon>
        <taxon>Pentapetalae</taxon>
        <taxon>asterids</taxon>
        <taxon>lamiids</taxon>
        <taxon>Solanales</taxon>
        <taxon>Solanaceae</taxon>
        <taxon>Solanoideae</taxon>
        <taxon>Solaneae</taxon>
        <taxon>Solanum</taxon>
    </lineage>
</organism>
<evidence type="ECO:0000313" key="1">
    <source>
        <dbReference type="EMBL" id="KAG5603949.1"/>
    </source>
</evidence>
<comment type="caution">
    <text evidence="1">The sequence shown here is derived from an EMBL/GenBank/DDBJ whole genome shotgun (WGS) entry which is preliminary data.</text>
</comment>
<sequence length="257" mass="29501">MEEAARMSVLSTPWRHVWASNPKLVFSPQVSPRKPLTDVVDTILMQHCADIKTFYLNISSIPCSQHSVIDQWILLLSRKESRQNDSYYLKCFATEAERLPAYLNSLNAITIFEFDFDDEDQIFSLLRLLRVSPNLDVLHLVLSSKKKKTDGMEVNVVNHFEGPAYRTLGVLHKLQRLITKNFNRSKIKMFFVKFIFASEPLLLKTIIHEDAESVDESQSLKISELLGFPRASPKLKMHINHRSNTSILTPDGSREGK</sequence>
<dbReference type="OrthoDB" id="10462973at2759"/>
<keyword evidence="2" id="KW-1185">Reference proteome</keyword>
<dbReference type="EMBL" id="JACXVP010000005">
    <property type="protein sequence ID" value="KAG5603949.1"/>
    <property type="molecule type" value="Genomic_DNA"/>
</dbReference>